<evidence type="ECO:0000313" key="2">
    <source>
        <dbReference type="EMBL" id="QRD04194.1"/>
    </source>
</evidence>
<keyword evidence="1" id="KW-0472">Membrane</keyword>
<protein>
    <submittedName>
        <fullName evidence="2">Uncharacterized protein</fullName>
    </submittedName>
</protein>
<feature type="transmembrane region" description="Helical" evidence="1">
    <location>
        <begin position="13"/>
        <end position="32"/>
    </location>
</feature>
<keyword evidence="1" id="KW-0812">Transmembrane</keyword>
<dbReference type="EMBL" id="CP069038">
    <property type="protein sequence ID" value="QRD04194.1"/>
    <property type="molecule type" value="Genomic_DNA"/>
</dbReference>
<evidence type="ECO:0000256" key="1">
    <source>
        <dbReference type="SAM" id="Phobius"/>
    </source>
</evidence>
<dbReference type="VEuPathDB" id="FungiDB:JI435_420860"/>
<proteinExistence type="predicted"/>
<reference evidence="3" key="1">
    <citation type="journal article" date="2021" name="BMC Genomics">
        <title>Chromosome-level genome assembly and manually-curated proteome of model necrotroph Parastagonospora nodorum Sn15 reveals a genome-wide trove of candidate effector homologs, and redundancy of virulence-related functions within an accessory chromosome.</title>
        <authorList>
            <person name="Bertazzoni S."/>
            <person name="Jones D.A.B."/>
            <person name="Phan H.T."/>
            <person name="Tan K.-C."/>
            <person name="Hane J.K."/>
        </authorList>
    </citation>
    <scope>NUCLEOTIDE SEQUENCE [LARGE SCALE GENOMIC DNA]</scope>
    <source>
        <strain evidence="3">SN15 / ATCC MYA-4574 / FGSC 10173)</strain>
    </source>
</reference>
<evidence type="ECO:0000313" key="3">
    <source>
        <dbReference type="Proteomes" id="UP000663193"/>
    </source>
</evidence>
<dbReference type="Proteomes" id="UP000663193">
    <property type="component" value="Chromosome 16"/>
</dbReference>
<dbReference type="AlphaFoldDB" id="A0A7U2FHB4"/>
<keyword evidence="1" id="KW-1133">Transmembrane helix</keyword>
<accession>A0A7U2FHB4</accession>
<sequence length="76" mass="8294">MGVQKVPDGVDDAALIMSPLCAMNVAATIAIVPRNLITRNAFVCHSKTLRFNGHLPLIRPYPTPSHPPPANMYTRN</sequence>
<organism evidence="2 3">
    <name type="scientific">Phaeosphaeria nodorum (strain SN15 / ATCC MYA-4574 / FGSC 10173)</name>
    <name type="common">Glume blotch fungus</name>
    <name type="synonym">Parastagonospora nodorum</name>
    <dbReference type="NCBI Taxonomy" id="321614"/>
    <lineage>
        <taxon>Eukaryota</taxon>
        <taxon>Fungi</taxon>
        <taxon>Dikarya</taxon>
        <taxon>Ascomycota</taxon>
        <taxon>Pezizomycotina</taxon>
        <taxon>Dothideomycetes</taxon>
        <taxon>Pleosporomycetidae</taxon>
        <taxon>Pleosporales</taxon>
        <taxon>Pleosporineae</taxon>
        <taxon>Phaeosphaeriaceae</taxon>
        <taxon>Parastagonospora</taxon>
    </lineage>
</organism>
<name>A0A7U2FHB4_PHANO</name>
<keyword evidence="3" id="KW-1185">Reference proteome</keyword>
<gene>
    <name evidence="2" type="ORF">JI435_420860</name>
</gene>